<dbReference type="EMBL" id="CP081495">
    <property type="protein sequence ID" value="UYW01003.1"/>
    <property type="molecule type" value="Genomic_DNA"/>
</dbReference>
<sequence>MISLPISDSQTIKKCIPQREPIIMVDALLAYKEHYVKVALTISAQNIFVQNQVLTEGGIVEHMAQSVALYTGFSYLISQKPAPTGYIGSISKLEIFTLPAVNQQLITEVEILHDILGVTLVNTTCRCNNQLVAQSQMKTVLAK</sequence>
<reference evidence="1" key="1">
    <citation type="submission" date="2021-08" db="EMBL/GenBank/DDBJ databases">
        <title>Flavobacterium sp. strain CC-SYL302.</title>
        <authorList>
            <person name="Lin S.-Y."/>
            <person name="Lee T.-H."/>
            <person name="Young C.-C."/>
        </authorList>
    </citation>
    <scope>NUCLEOTIDE SEQUENCE</scope>
    <source>
        <strain evidence="1">CC-SYL302</strain>
    </source>
</reference>
<accession>A0ABY6M1A2</accession>
<organism evidence="1 2">
    <name type="scientific">Flavobacterium agricola</name>
    <dbReference type="NCBI Taxonomy" id="2870839"/>
    <lineage>
        <taxon>Bacteria</taxon>
        <taxon>Pseudomonadati</taxon>
        <taxon>Bacteroidota</taxon>
        <taxon>Flavobacteriia</taxon>
        <taxon>Flavobacteriales</taxon>
        <taxon>Flavobacteriaceae</taxon>
        <taxon>Flavobacterium</taxon>
    </lineage>
</organism>
<dbReference type="SUPFAM" id="SSF54637">
    <property type="entry name" value="Thioesterase/thiol ester dehydrase-isomerase"/>
    <property type="match status" value="1"/>
</dbReference>
<dbReference type="InterPro" id="IPR029069">
    <property type="entry name" value="HotDog_dom_sf"/>
</dbReference>
<protein>
    <recommendedName>
        <fullName evidence="3">3-hydroxymyristoyl/3-hydroxydecanoyl-(Acyl carrier protein) dehydratase</fullName>
    </recommendedName>
</protein>
<dbReference type="InterPro" id="IPR016776">
    <property type="entry name" value="ApeP-like_dehydratase"/>
</dbReference>
<evidence type="ECO:0000313" key="1">
    <source>
        <dbReference type="EMBL" id="UYW01003.1"/>
    </source>
</evidence>
<keyword evidence="2" id="KW-1185">Reference proteome</keyword>
<dbReference type="Pfam" id="PF22817">
    <property type="entry name" value="ApeP-like"/>
    <property type="match status" value="1"/>
</dbReference>
<dbReference type="Gene3D" id="3.10.129.10">
    <property type="entry name" value="Hotdog Thioesterase"/>
    <property type="match status" value="1"/>
</dbReference>
<dbReference type="Proteomes" id="UP001163328">
    <property type="component" value="Chromosome"/>
</dbReference>
<dbReference type="RefSeq" id="WP_264433319.1">
    <property type="nucleotide sequence ID" value="NZ_CP081495.1"/>
</dbReference>
<proteinExistence type="predicted"/>
<evidence type="ECO:0000313" key="2">
    <source>
        <dbReference type="Proteomes" id="UP001163328"/>
    </source>
</evidence>
<evidence type="ECO:0008006" key="3">
    <source>
        <dbReference type="Google" id="ProtNLM"/>
    </source>
</evidence>
<gene>
    <name evidence="1" type="ORF">K5I29_10960</name>
</gene>
<name>A0ABY6M1A2_9FLAO</name>